<dbReference type="CDD" id="cd09126">
    <property type="entry name" value="PLDc_C_DEXD_like"/>
    <property type="match status" value="1"/>
</dbReference>
<dbReference type="eggNOG" id="COG1061">
    <property type="taxonomic scope" value="Bacteria"/>
</dbReference>
<dbReference type="EMBL" id="ABWN01000040">
    <property type="protein sequence ID" value="EFF67513.1"/>
    <property type="molecule type" value="Genomic_DNA"/>
</dbReference>
<feature type="coiled-coil region" evidence="1">
    <location>
        <begin position="46"/>
        <end position="73"/>
    </location>
</feature>
<dbReference type="InterPro" id="IPR006935">
    <property type="entry name" value="Helicase/UvrB_N"/>
</dbReference>
<evidence type="ECO:0000259" key="2">
    <source>
        <dbReference type="PROSITE" id="PS51192"/>
    </source>
</evidence>
<gene>
    <name evidence="3" type="ORF">BUTYVIB_02380</name>
</gene>
<dbReference type="InterPro" id="IPR014001">
    <property type="entry name" value="Helicase_ATP-bd"/>
</dbReference>
<dbReference type="SUPFAM" id="SSF56024">
    <property type="entry name" value="Phospholipase D/nuclease"/>
    <property type="match status" value="1"/>
</dbReference>
<dbReference type="InterPro" id="IPR027417">
    <property type="entry name" value="P-loop_NTPase"/>
</dbReference>
<keyword evidence="4" id="KW-1185">Reference proteome</keyword>
<evidence type="ECO:0000313" key="3">
    <source>
        <dbReference type="EMBL" id="EFF67513.1"/>
    </source>
</evidence>
<comment type="caution">
    <text evidence="3">The sequence shown here is derived from an EMBL/GenBank/DDBJ whole genome shotgun (WGS) entry which is preliminary data.</text>
</comment>
<keyword evidence="3" id="KW-0347">Helicase</keyword>
<dbReference type="PROSITE" id="PS51192">
    <property type="entry name" value="HELICASE_ATP_BIND_1"/>
    <property type="match status" value="1"/>
</dbReference>
<dbReference type="Gene3D" id="3.40.50.300">
    <property type="entry name" value="P-loop containing nucleotide triphosphate hydrolases"/>
    <property type="match status" value="2"/>
</dbReference>
<dbReference type="Proteomes" id="UP000006238">
    <property type="component" value="Unassembled WGS sequence"/>
</dbReference>
<dbReference type="GO" id="GO:0004386">
    <property type="term" value="F:helicase activity"/>
    <property type="evidence" value="ECO:0007669"/>
    <property type="project" value="UniProtKB-KW"/>
</dbReference>
<organism evidence="3 4">
    <name type="scientific">Eshraghiella crossota DSM 2876</name>
    <dbReference type="NCBI Taxonomy" id="511680"/>
    <lineage>
        <taxon>Bacteria</taxon>
        <taxon>Bacillati</taxon>
        <taxon>Bacillota</taxon>
        <taxon>Clostridia</taxon>
        <taxon>Lachnospirales</taxon>
        <taxon>Lachnospiraceae</taxon>
        <taxon>Eshraghiella</taxon>
    </lineage>
</organism>
<reference evidence="3 4" key="1">
    <citation type="submission" date="2010-02" db="EMBL/GenBank/DDBJ databases">
        <authorList>
            <person name="Weinstock G."/>
            <person name="Sodergren E."/>
            <person name="Clifton S."/>
            <person name="Fulton L."/>
            <person name="Fulton B."/>
            <person name="Courtney L."/>
            <person name="Fronick C."/>
            <person name="Harrison M."/>
            <person name="Strong C."/>
            <person name="Farmer C."/>
            <person name="Delahaunty K."/>
            <person name="Markovic C."/>
            <person name="Hall O."/>
            <person name="Minx P."/>
            <person name="Tomlinson C."/>
            <person name="Mitreva M."/>
            <person name="Nelson J."/>
            <person name="Hou S."/>
            <person name="Wollam A."/>
            <person name="Pepin K.H."/>
            <person name="Johnson M."/>
            <person name="Bhonagiri V."/>
            <person name="Zhang X."/>
            <person name="Suruliraj S."/>
            <person name="Warren W."/>
            <person name="Chinwalla A."/>
            <person name="Mardis E.R."/>
            <person name="Wilson R.K."/>
        </authorList>
    </citation>
    <scope>NUCLEOTIDE SEQUENCE [LARGE SCALE GENOMIC DNA]</scope>
    <source>
        <strain evidence="3 4">DSM 2876</strain>
    </source>
</reference>
<feature type="domain" description="Helicase ATP-binding" evidence="2">
    <location>
        <begin position="516"/>
        <end position="682"/>
    </location>
</feature>
<dbReference type="Pfam" id="PF04851">
    <property type="entry name" value="ResIII"/>
    <property type="match status" value="1"/>
</dbReference>
<dbReference type="CDD" id="cd18785">
    <property type="entry name" value="SF2_C"/>
    <property type="match status" value="1"/>
</dbReference>
<dbReference type="STRING" id="45851.BHV86_00650"/>
<dbReference type="eggNOG" id="COG4951">
    <property type="taxonomic scope" value="Bacteria"/>
</dbReference>
<keyword evidence="3" id="KW-0547">Nucleotide-binding</keyword>
<dbReference type="SMART" id="SM00487">
    <property type="entry name" value="DEXDc"/>
    <property type="match status" value="1"/>
</dbReference>
<keyword evidence="3" id="KW-0378">Hydrolase</keyword>
<evidence type="ECO:0000256" key="1">
    <source>
        <dbReference type="SAM" id="Coils"/>
    </source>
</evidence>
<sequence length="1045" mass="119755">MNFLGKLFNYKSDDFLVAIKQCRDSFIAIDNADCLINDDVRRYTNMRDSIENISQLQKKLNDLQLENQILRNMLDKAGLSYYKELSAFRKNDCKEAYDLEQGKRIIHPQTITENMANKFFYMFWGRQDVYAKRSVNKETGKAAYYPQCNNLWTSGCHRKLKDGINCKDCKSCSYKTITKFIILNHLQGNSYNATDVIGIYPLFSNGTCRFIVFDFDNHDKGAEERDFANTDDTWIEEVEAMREICVLNGIDPLVERSRSGKGVHIWIFFDKPIAASLVRKFGFALLDKGAEQVNLKSFKYYDRMLPAQDSLSDNSSLGNLIALPLQGKALQDGNSAFIDGNWNAYPDQWRILFSKPRLSQEFVEEKIKEWTNPIEDIVVDADESDREKPWNRMQRFNKNDVEGKLHIILSNGIYVDNTNLKASMQNKIRRMAAISNPVFYKNQAIGTSNYDIPRWIYLGKDHLSGYIQIPRGLQDELLKKAKQADIDCEIEDERQQGRNINVDFIGKLRSEQDKALKELIKYDNGILHAATAFGKTVVSSAIIAQKKVSTLIILESSALIEQWKEALGKFLNINEEIPTYETKTGRVRKRKSLIGTLQGAYDSMTGIIDIAMAGSLCKKGEYHKLLKEYGLVLVDECHHSASETIANVLKEVKAKYVYGVTATPKRGDGLEKINYMLIGSIRYSYTAKEKAKEQGIQHLVYPRFTRTVPPRGVITEKMHPNEAYEIIHNNDVRDEQIIGDVIDCVSAGRTPVVLSRYKDHSEKLYECLKSYADYVFLMTGNNSKKEHRKTLEQMHQVNNDKTMILVATGSLVGEGFDFPRLDTLFMATPVSFRGVVEQYAGRLNRDYAGKENVIIYDYVDSHIPMFDNMYMKRLKAYKQIGYELSSGLKTDKQTANAIYDGDNYREIFHKDLFDANKNIIISSPAISGQKVYELINMLKKKEEAGVQITVVTWTPDSYGFGDAAYWMQLHEDMRKTGFYIKTEEEYCDRFAVIDQEVVWYGNINLLAKDKIDDSIMRVMSKDIACELMEITFGDSDGKGTEYNEN</sequence>
<accession>D4S2Q8</accession>
<dbReference type="HOGENOM" id="CLU_011771_1_0_9"/>
<protein>
    <submittedName>
        <fullName evidence="3">Helicase C-terminal domain protein</fullName>
    </submittedName>
</protein>
<dbReference type="GO" id="GO:0005524">
    <property type="term" value="F:ATP binding"/>
    <property type="evidence" value="ECO:0007669"/>
    <property type="project" value="InterPro"/>
</dbReference>
<dbReference type="InterPro" id="IPR050742">
    <property type="entry name" value="Helicase_Restrict-Modif_Enz"/>
</dbReference>
<evidence type="ECO:0000313" key="4">
    <source>
        <dbReference type="Proteomes" id="UP000006238"/>
    </source>
</evidence>
<dbReference type="InterPro" id="IPR054347">
    <property type="entry name" value="TOTE_primase"/>
</dbReference>
<dbReference type="GO" id="GO:0003677">
    <property type="term" value="F:DNA binding"/>
    <property type="evidence" value="ECO:0007669"/>
    <property type="project" value="InterPro"/>
</dbReference>
<dbReference type="SUPFAM" id="SSF52540">
    <property type="entry name" value="P-loop containing nucleoside triphosphate hydrolases"/>
    <property type="match status" value="2"/>
</dbReference>
<keyword evidence="3" id="KW-0067">ATP-binding</keyword>
<dbReference type="GO" id="GO:0005829">
    <property type="term" value="C:cytosol"/>
    <property type="evidence" value="ECO:0007669"/>
    <property type="project" value="TreeGrafter"/>
</dbReference>
<dbReference type="Pfam" id="PF22548">
    <property type="entry name" value="AEP-TOTE"/>
    <property type="match status" value="1"/>
</dbReference>
<dbReference type="GO" id="GO:0016787">
    <property type="term" value="F:hydrolase activity"/>
    <property type="evidence" value="ECO:0007669"/>
    <property type="project" value="InterPro"/>
</dbReference>
<dbReference type="PANTHER" id="PTHR47396:SF1">
    <property type="entry name" value="ATP-DEPENDENT HELICASE IRC3-RELATED"/>
    <property type="match status" value="1"/>
</dbReference>
<proteinExistence type="predicted"/>
<dbReference type="CDD" id="cd00525">
    <property type="entry name" value="AE_Prim_S_like"/>
    <property type="match status" value="1"/>
</dbReference>
<dbReference type="AlphaFoldDB" id="D4S2Q8"/>
<dbReference type="PANTHER" id="PTHR47396">
    <property type="entry name" value="TYPE I RESTRICTION ENZYME ECOKI R PROTEIN"/>
    <property type="match status" value="1"/>
</dbReference>
<keyword evidence="1" id="KW-0175">Coiled coil</keyword>
<name>D4S2Q8_9FIRM</name>